<dbReference type="Ensembl" id="ENSOANT00000057720.1">
    <property type="protein sequence ID" value="ENSOANP00000053665.1"/>
    <property type="gene ID" value="ENSOANG00000040140.1"/>
</dbReference>
<reference evidence="2" key="3">
    <citation type="submission" date="2025-09" db="UniProtKB">
        <authorList>
            <consortium name="Ensembl"/>
        </authorList>
    </citation>
    <scope>IDENTIFICATION</scope>
    <source>
        <strain evidence="2">Glennie</strain>
    </source>
</reference>
<proteinExistence type="predicted"/>
<dbReference type="InParanoid" id="A0A6I8PFP9"/>
<dbReference type="Proteomes" id="UP000002279">
    <property type="component" value="Chromosome X2"/>
</dbReference>
<reference evidence="2" key="2">
    <citation type="submission" date="2025-08" db="UniProtKB">
        <authorList>
            <consortium name="Ensembl"/>
        </authorList>
    </citation>
    <scope>IDENTIFICATION</scope>
    <source>
        <strain evidence="2">Glennie</strain>
    </source>
</reference>
<dbReference type="AlphaFoldDB" id="A0A6I8PFP9"/>
<protein>
    <submittedName>
        <fullName evidence="2">Uncharacterized protein</fullName>
    </submittedName>
</protein>
<reference evidence="2 3" key="1">
    <citation type="journal article" date="2008" name="Nature">
        <title>Genome analysis of the platypus reveals unique signatures of evolution.</title>
        <authorList>
            <person name="Warren W.C."/>
            <person name="Hillier L.W."/>
            <person name="Marshall Graves J.A."/>
            <person name="Birney E."/>
            <person name="Ponting C.P."/>
            <person name="Grutzner F."/>
            <person name="Belov K."/>
            <person name="Miller W."/>
            <person name="Clarke L."/>
            <person name="Chinwalla A.T."/>
            <person name="Yang S.P."/>
            <person name="Heger A."/>
            <person name="Locke D.P."/>
            <person name="Miethke P."/>
            <person name="Waters P.D."/>
            <person name="Veyrunes F."/>
            <person name="Fulton L."/>
            <person name="Fulton B."/>
            <person name="Graves T."/>
            <person name="Wallis J."/>
            <person name="Puente X.S."/>
            <person name="Lopez-Otin C."/>
            <person name="Ordonez G.R."/>
            <person name="Eichler E.E."/>
            <person name="Chen L."/>
            <person name="Cheng Z."/>
            <person name="Deakin J.E."/>
            <person name="Alsop A."/>
            <person name="Thompson K."/>
            <person name="Kirby P."/>
            <person name="Papenfuss A.T."/>
            <person name="Wakefield M.J."/>
            <person name="Olender T."/>
            <person name="Lancet D."/>
            <person name="Huttley G.A."/>
            <person name="Smit A.F."/>
            <person name="Pask A."/>
            <person name="Temple-Smith P."/>
            <person name="Batzer M.A."/>
            <person name="Walker J.A."/>
            <person name="Konkel M.K."/>
            <person name="Harris R.S."/>
            <person name="Whittington C.M."/>
            <person name="Wong E.S."/>
            <person name="Gemmell N.J."/>
            <person name="Buschiazzo E."/>
            <person name="Vargas Jentzsch I.M."/>
            <person name="Merkel A."/>
            <person name="Schmitz J."/>
            <person name="Zemann A."/>
            <person name="Churakov G."/>
            <person name="Kriegs J.O."/>
            <person name="Brosius J."/>
            <person name="Murchison E.P."/>
            <person name="Sachidanandam R."/>
            <person name="Smith C."/>
            <person name="Hannon G.J."/>
            <person name="Tsend-Ayush E."/>
            <person name="McMillan D."/>
            <person name="Attenborough R."/>
            <person name="Rens W."/>
            <person name="Ferguson-Smith M."/>
            <person name="Lefevre C.M."/>
            <person name="Sharp J.A."/>
            <person name="Nicholas K.R."/>
            <person name="Ray D.A."/>
            <person name="Kube M."/>
            <person name="Reinhardt R."/>
            <person name="Pringle T.H."/>
            <person name="Taylor J."/>
            <person name="Jones R.C."/>
            <person name="Nixon B."/>
            <person name="Dacheux J.L."/>
            <person name="Niwa H."/>
            <person name="Sekita Y."/>
            <person name="Huang X."/>
            <person name="Stark A."/>
            <person name="Kheradpour P."/>
            <person name="Kellis M."/>
            <person name="Flicek P."/>
            <person name="Chen Y."/>
            <person name="Webber C."/>
            <person name="Hardison R."/>
            <person name="Nelson J."/>
            <person name="Hallsworth-Pepin K."/>
            <person name="Delehaunty K."/>
            <person name="Markovic C."/>
            <person name="Minx P."/>
            <person name="Feng Y."/>
            <person name="Kremitzki C."/>
            <person name="Mitreva M."/>
            <person name="Glasscock J."/>
            <person name="Wylie T."/>
            <person name="Wohldmann P."/>
            <person name="Thiru P."/>
            <person name="Nhan M.N."/>
            <person name="Pohl C.S."/>
            <person name="Smith S.M."/>
            <person name="Hou S."/>
            <person name="Nefedov M."/>
            <person name="de Jong P.J."/>
            <person name="Renfree M.B."/>
            <person name="Mardis E.R."/>
            <person name="Wilson R.K."/>
        </authorList>
    </citation>
    <scope>NUCLEOTIDE SEQUENCE [LARGE SCALE GENOMIC DNA]</scope>
    <source>
        <strain evidence="2 3">Glennie</strain>
    </source>
</reference>
<dbReference type="FunCoup" id="A0A6I8PFP9">
    <property type="interactions" value="737"/>
</dbReference>
<evidence type="ECO:0000313" key="2">
    <source>
        <dbReference type="Ensembl" id="ENSOANP00000053665.1"/>
    </source>
</evidence>
<evidence type="ECO:0000313" key="3">
    <source>
        <dbReference type="Proteomes" id="UP000002279"/>
    </source>
</evidence>
<accession>A0A6I8PFP9</accession>
<organism evidence="2 3">
    <name type="scientific">Ornithorhynchus anatinus</name>
    <name type="common">Duckbill platypus</name>
    <dbReference type="NCBI Taxonomy" id="9258"/>
    <lineage>
        <taxon>Eukaryota</taxon>
        <taxon>Metazoa</taxon>
        <taxon>Chordata</taxon>
        <taxon>Craniata</taxon>
        <taxon>Vertebrata</taxon>
        <taxon>Euteleostomi</taxon>
        <taxon>Mammalia</taxon>
        <taxon>Monotremata</taxon>
        <taxon>Ornithorhynchidae</taxon>
        <taxon>Ornithorhynchus</taxon>
    </lineage>
</organism>
<feature type="region of interest" description="Disordered" evidence="1">
    <location>
        <begin position="68"/>
        <end position="93"/>
    </location>
</feature>
<name>A0A6I8PFP9_ORNAN</name>
<keyword evidence="3" id="KW-1185">Reference proteome</keyword>
<evidence type="ECO:0000256" key="1">
    <source>
        <dbReference type="SAM" id="MobiDB-lite"/>
    </source>
</evidence>
<dbReference type="Bgee" id="ENSOANG00000040140">
    <property type="expression patterns" value="Expressed in cerebellum and 7 other cell types or tissues"/>
</dbReference>
<sequence length="93" mass="10094">RGYRDPGSPQNCPLSPCTCRLFRIPLHQPGLPATRPLLNFLLEEMGGRITDLQKNVSVLMIQAGIDPSGEEASVTPCPGSRQGRWQSGGFYGP</sequence>